<dbReference type="EMBL" id="JAYMYS010000001">
    <property type="protein sequence ID" value="KAK7412087.1"/>
    <property type="molecule type" value="Genomic_DNA"/>
</dbReference>
<evidence type="ECO:0000256" key="1">
    <source>
        <dbReference type="SAM" id="MobiDB-lite"/>
    </source>
</evidence>
<dbReference type="AlphaFoldDB" id="A0AAN9T4H8"/>
<organism evidence="2 3">
    <name type="scientific">Psophocarpus tetragonolobus</name>
    <name type="common">Winged bean</name>
    <name type="synonym">Dolichos tetragonolobus</name>
    <dbReference type="NCBI Taxonomy" id="3891"/>
    <lineage>
        <taxon>Eukaryota</taxon>
        <taxon>Viridiplantae</taxon>
        <taxon>Streptophyta</taxon>
        <taxon>Embryophyta</taxon>
        <taxon>Tracheophyta</taxon>
        <taxon>Spermatophyta</taxon>
        <taxon>Magnoliopsida</taxon>
        <taxon>eudicotyledons</taxon>
        <taxon>Gunneridae</taxon>
        <taxon>Pentapetalae</taxon>
        <taxon>rosids</taxon>
        <taxon>fabids</taxon>
        <taxon>Fabales</taxon>
        <taxon>Fabaceae</taxon>
        <taxon>Papilionoideae</taxon>
        <taxon>50 kb inversion clade</taxon>
        <taxon>NPAAA clade</taxon>
        <taxon>indigoferoid/millettioid clade</taxon>
        <taxon>Phaseoleae</taxon>
        <taxon>Psophocarpus</taxon>
    </lineage>
</organism>
<name>A0AAN9T4H8_PSOTE</name>
<evidence type="ECO:0000313" key="3">
    <source>
        <dbReference type="Proteomes" id="UP001386955"/>
    </source>
</evidence>
<evidence type="ECO:0000313" key="2">
    <source>
        <dbReference type="EMBL" id="KAK7412087.1"/>
    </source>
</evidence>
<reference evidence="2 3" key="1">
    <citation type="submission" date="2024-01" db="EMBL/GenBank/DDBJ databases">
        <title>The genomes of 5 underutilized Papilionoideae crops provide insights into root nodulation and disease resistanc.</title>
        <authorList>
            <person name="Jiang F."/>
        </authorList>
    </citation>
    <scope>NUCLEOTIDE SEQUENCE [LARGE SCALE GENOMIC DNA]</scope>
    <source>
        <strain evidence="2">DUOXIRENSHENG_FW03</strain>
        <tissue evidence="2">Leaves</tissue>
    </source>
</reference>
<accession>A0AAN9T4H8</accession>
<sequence length="111" mass="12905">MIPKRRKLMLTRTQDEQGRPYTCFLPLRRDRKKVVKDTSKRLVCYACIHVGFHRTCQTIWYVPDSVQCHRAGGRVVVGECFRSWSYKRETPKANGGAENFGSGKGLEKWIK</sequence>
<gene>
    <name evidence="2" type="ORF">VNO78_03534</name>
</gene>
<dbReference type="Proteomes" id="UP001386955">
    <property type="component" value="Unassembled WGS sequence"/>
</dbReference>
<keyword evidence="3" id="KW-1185">Reference proteome</keyword>
<feature type="region of interest" description="Disordered" evidence="1">
    <location>
        <begin position="92"/>
        <end position="111"/>
    </location>
</feature>
<proteinExistence type="predicted"/>
<protein>
    <submittedName>
        <fullName evidence="2">Uncharacterized protein</fullName>
    </submittedName>
</protein>
<comment type="caution">
    <text evidence="2">The sequence shown here is derived from an EMBL/GenBank/DDBJ whole genome shotgun (WGS) entry which is preliminary data.</text>
</comment>